<feature type="region of interest" description="Disordered" evidence="1">
    <location>
        <begin position="44"/>
        <end position="73"/>
    </location>
</feature>
<sequence length="150" mass="16643">MAAVDPDDRADKALELHLAGLPYQRIAEVLDYANKGGAYKAVRRALTAGKPPPANPAPAGDDEDGDSDDRATEIEVELLRLDAMRAGLWSKARRGDVQAVDRVIRIGERQMELRALLRRHTPATPVTTPLSDFEERLRERQRYLGEGRSS</sequence>
<accession>A0A7Z0DNE9</accession>
<evidence type="ECO:0000256" key="1">
    <source>
        <dbReference type="SAM" id="MobiDB-lite"/>
    </source>
</evidence>
<evidence type="ECO:0000313" key="3">
    <source>
        <dbReference type="Proteomes" id="UP000564496"/>
    </source>
</evidence>
<comment type="caution">
    <text evidence="2">The sequence shown here is derived from an EMBL/GenBank/DDBJ whole genome shotgun (WGS) entry which is preliminary data.</text>
</comment>
<dbReference type="RefSeq" id="WP_179659023.1">
    <property type="nucleotide sequence ID" value="NZ_JACBZR010000001.1"/>
</dbReference>
<proteinExistence type="predicted"/>
<organism evidence="2 3">
    <name type="scientific">Nocardioides panzhihuensis</name>
    <dbReference type="NCBI Taxonomy" id="860243"/>
    <lineage>
        <taxon>Bacteria</taxon>
        <taxon>Bacillati</taxon>
        <taxon>Actinomycetota</taxon>
        <taxon>Actinomycetes</taxon>
        <taxon>Propionibacteriales</taxon>
        <taxon>Nocardioidaceae</taxon>
        <taxon>Nocardioides</taxon>
    </lineage>
</organism>
<protein>
    <submittedName>
        <fullName evidence="2">Uncharacterized protein</fullName>
    </submittedName>
</protein>
<keyword evidence="3" id="KW-1185">Reference proteome</keyword>
<gene>
    <name evidence="2" type="ORF">BJ988_003361</name>
</gene>
<dbReference type="Proteomes" id="UP000564496">
    <property type="component" value="Unassembled WGS sequence"/>
</dbReference>
<dbReference type="AlphaFoldDB" id="A0A7Z0DNE9"/>
<name>A0A7Z0DNE9_9ACTN</name>
<evidence type="ECO:0000313" key="2">
    <source>
        <dbReference type="EMBL" id="NYI78713.1"/>
    </source>
</evidence>
<reference evidence="2 3" key="1">
    <citation type="submission" date="2020-07" db="EMBL/GenBank/DDBJ databases">
        <title>Sequencing the genomes of 1000 actinobacteria strains.</title>
        <authorList>
            <person name="Klenk H.-P."/>
        </authorList>
    </citation>
    <scope>NUCLEOTIDE SEQUENCE [LARGE SCALE GENOMIC DNA]</scope>
    <source>
        <strain evidence="2 3">DSM 26487</strain>
    </source>
</reference>
<dbReference type="EMBL" id="JACBZR010000001">
    <property type="protein sequence ID" value="NYI78713.1"/>
    <property type="molecule type" value="Genomic_DNA"/>
</dbReference>